<proteinExistence type="predicted"/>
<feature type="region of interest" description="Disordered" evidence="1">
    <location>
        <begin position="40"/>
        <end position="75"/>
    </location>
</feature>
<accession>A0A3M7MH54</accession>
<feature type="compositionally biased region" description="Gly residues" evidence="1">
    <location>
        <begin position="54"/>
        <end position="65"/>
    </location>
</feature>
<evidence type="ECO:0000313" key="2">
    <source>
        <dbReference type="EMBL" id="RMZ73674.1"/>
    </source>
</evidence>
<dbReference type="OrthoDB" id="5795902at2759"/>
<evidence type="ECO:0000313" key="3">
    <source>
        <dbReference type="Proteomes" id="UP000265663"/>
    </source>
</evidence>
<feature type="compositionally biased region" description="Basic and acidic residues" evidence="1">
    <location>
        <begin position="66"/>
        <end position="75"/>
    </location>
</feature>
<organism evidence="2 3">
    <name type="scientific">Pyrenophora seminiperda CCB06</name>
    <dbReference type="NCBI Taxonomy" id="1302712"/>
    <lineage>
        <taxon>Eukaryota</taxon>
        <taxon>Fungi</taxon>
        <taxon>Dikarya</taxon>
        <taxon>Ascomycota</taxon>
        <taxon>Pezizomycotina</taxon>
        <taxon>Dothideomycetes</taxon>
        <taxon>Pleosporomycetidae</taxon>
        <taxon>Pleosporales</taxon>
        <taxon>Pleosporineae</taxon>
        <taxon>Pleosporaceae</taxon>
        <taxon>Pyrenophora</taxon>
    </lineage>
</organism>
<feature type="compositionally biased region" description="Basic and acidic residues" evidence="1">
    <location>
        <begin position="40"/>
        <end position="53"/>
    </location>
</feature>
<dbReference type="AlphaFoldDB" id="A0A3M7MH54"/>
<name>A0A3M7MH54_9PLEO</name>
<sequence>MDRLKDKVSAFLKPFAESGTAVGAEDVKAYFEKLRGDEKGIAEAKGGARRDGESGGGGDGGGEGEGGARKEQSGY</sequence>
<evidence type="ECO:0000256" key="1">
    <source>
        <dbReference type="SAM" id="MobiDB-lite"/>
    </source>
</evidence>
<dbReference type="EMBL" id="KE747841">
    <property type="protein sequence ID" value="RMZ73674.1"/>
    <property type="molecule type" value="Genomic_DNA"/>
</dbReference>
<gene>
    <name evidence="2" type="ORF">GMOD_00009422</name>
</gene>
<dbReference type="Proteomes" id="UP000265663">
    <property type="component" value="Unassembled WGS sequence"/>
</dbReference>
<reference evidence="2 3" key="1">
    <citation type="journal article" date="2014" name="PLoS ONE">
        <title>De novo Genome Assembly of the Fungal Plant Pathogen Pyrenophora semeniperda.</title>
        <authorList>
            <person name="Soliai M.M."/>
            <person name="Meyer S.E."/>
            <person name="Udall J.A."/>
            <person name="Elzinga D.E."/>
            <person name="Hermansen R.A."/>
            <person name="Bodily P.M."/>
            <person name="Hart A.A."/>
            <person name="Coleman C.E."/>
        </authorList>
    </citation>
    <scope>NUCLEOTIDE SEQUENCE [LARGE SCALE GENOMIC DNA]</scope>
    <source>
        <strain evidence="2 3">CCB06</strain>
        <tissue evidence="2">Mycelium</tissue>
    </source>
</reference>
<protein>
    <submittedName>
        <fullName evidence="2">Metaphase-anaphase transition</fullName>
    </submittedName>
</protein>
<keyword evidence="3" id="KW-1185">Reference proteome</keyword>